<sequence length="264" mass="30350">MSTDVFDHAEDNEFVCVEEQDIFEWPRMIHDDSLPQLLSEADALALPKIIDQFDDELSQLCSSGIFSYQWYPSQTIDDVTIDDIDLDSFSWNNQSLPSNSDGDDPNKEVAVCKVIVPSSSGGASISMREERVVRRRATGRSRLSNIGFEELRNYFYMPITKAAKEMNVGLTVLKKRCRELGIPRWPHRKMKSLSSLIHNVQELGKGSPDSEESIQKELEMLELHRQLMEENPDVQLTERTKKLRQACFKANYKKRRALQHPCIL</sequence>
<evidence type="ECO:0000313" key="9">
    <source>
        <dbReference type="Proteomes" id="UP000092600"/>
    </source>
</evidence>
<evidence type="ECO:0000313" key="11">
    <source>
        <dbReference type="RefSeq" id="XP_020107315.1"/>
    </source>
</evidence>
<evidence type="ECO:0000256" key="4">
    <source>
        <dbReference type="ARBA" id="ARBA00023125"/>
    </source>
</evidence>
<keyword evidence="2" id="KW-0805">Transcription regulation</keyword>
<reference evidence="11" key="2">
    <citation type="submission" date="2025-04" db="UniProtKB">
        <authorList>
            <consortium name="RefSeq"/>
        </authorList>
    </citation>
    <scope>IDENTIFICATION</scope>
    <source>
        <tissue evidence="11">Leaf</tissue>
    </source>
</reference>
<dbReference type="STRING" id="4615.A0A199VEV5"/>
<keyword evidence="5" id="KW-0804">Transcription</keyword>
<evidence type="ECO:0000256" key="5">
    <source>
        <dbReference type="ARBA" id="ARBA00023163"/>
    </source>
</evidence>
<organism evidence="8 9">
    <name type="scientific">Ananas comosus</name>
    <name type="common">Pineapple</name>
    <name type="synonym">Ananas ananas</name>
    <dbReference type="NCBI Taxonomy" id="4615"/>
    <lineage>
        <taxon>Eukaryota</taxon>
        <taxon>Viridiplantae</taxon>
        <taxon>Streptophyta</taxon>
        <taxon>Embryophyta</taxon>
        <taxon>Tracheophyta</taxon>
        <taxon>Spermatophyta</taxon>
        <taxon>Magnoliopsida</taxon>
        <taxon>Liliopsida</taxon>
        <taxon>Poales</taxon>
        <taxon>Bromeliaceae</taxon>
        <taxon>Bromelioideae</taxon>
        <taxon>Ananas</taxon>
    </lineage>
</organism>
<evidence type="ECO:0000256" key="6">
    <source>
        <dbReference type="ARBA" id="ARBA00023242"/>
    </source>
</evidence>
<dbReference type="PANTHER" id="PTHR46373">
    <property type="entry name" value="PROTEIN RKD4"/>
    <property type="match status" value="1"/>
</dbReference>
<proteinExistence type="predicted"/>
<evidence type="ECO:0000256" key="1">
    <source>
        <dbReference type="ARBA" id="ARBA00004049"/>
    </source>
</evidence>
<keyword evidence="6" id="KW-0539">Nucleus</keyword>
<dbReference type="InterPro" id="IPR003035">
    <property type="entry name" value="RWP-RK_dom"/>
</dbReference>
<feature type="domain" description="RWP-RK" evidence="7">
    <location>
        <begin position="128"/>
        <end position="213"/>
    </location>
</feature>
<dbReference type="OrthoDB" id="6270329at2759"/>
<dbReference type="EMBL" id="LSRQ01002110">
    <property type="protein sequence ID" value="OAY75406.1"/>
    <property type="molecule type" value="Genomic_DNA"/>
</dbReference>
<evidence type="ECO:0000256" key="3">
    <source>
        <dbReference type="ARBA" id="ARBA00023054"/>
    </source>
</evidence>
<keyword evidence="3" id="KW-0175">Coiled coil</keyword>
<dbReference type="InterPro" id="IPR044607">
    <property type="entry name" value="RKD-like"/>
</dbReference>
<dbReference type="Proteomes" id="UP000092600">
    <property type="component" value="Unassembled WGS sequence"/>
</dbReference>
<keyword evidence="4" id="KW-0238">DNA-binding</keyword>
<evidence type="ECO:0000313" key="8">
    <source>
        <dbReference type="EMBL" id="OAY75406.1"/>
    </source>
</evidence>
<dbReference type="PROSITE" id="PS51519">
    <property type="entry name" value="RWP_RK"/>
    <property type="match status" value="1"/>
</dbReference>
<dbReference type="Gramene" id="Aco003723.1.mrna1">
    <property type="protein sequence ID" value="Aco003723.1.mrna1"/>
    <property type="gene ID" value="Aco003723.1.path1"/>
</dbReference>
<reference evidence="8 9" key="1">
    <citation type="journal article" date="2016" name="DNA Res.">
        <title>The draft genome of MD-2 pineapple using hybrid error correction of long reads.</title>
        <authorList>
            <person name="Redwan R.M."/>
            <person name="Saidin A."/>
            <person name="Kumar S.V."/>
        </authorList>
    </citation>
    <scope>NUCLEOTIDE SEQUENCE [LARGE SCALE GENOMIC DNA]</scope>
    <source>
        <strain evidence="9">cv. MD2</strain>
        <tissue evidence="8">Leaf</tissue>
    </source>
</reference>
<name>A0A199VEV5_ANACO</name>
<dbReference type="GO" id="GO:0003677">
    <property type="term" value="F:DNA binding"/>
    <property type="evidence" value="ECO:0007669"/>
    <property type="project" value="UniProtKB-KW"/>
</dbReference>
<accession>A0A199VEV5</accession>
<dbReference type="Proteomes" id="UP000515123">
    <property type="component" value="Linkage group 17"/>
</dbReference>
<dbReference type="PANTHER" id="PTHR46373:SF2">
    <property type="entry name" value="RWP-RK DOMAIN-CONTAINING PROTEIN"/>
    <property type="match status" value="1"/>
</dbReference>
<dbReference type="Pfam" id="PF02042">
    <property type="entry name" value="RWP-RK"/>
    <property type="match status" value="1"/>
</dbReference>
<evidence type="ECO:0000259" key="7">
    <source>
        <dbReference type="PROSITE" id="PS51519"/>
    </source>
</evidence>
<dbReference type="AlphaFoldDB" id="A0A199VEV5"/>
<evidence type="ECO:0000313" key="10">
    <source>
        <dbReference type="Proteomes" id="UP000515123"/>
    </source>
</evidence>
<comment type="function">
    <text evidence="1">Putative transcription factor.</text>
</comment>
<dbReference type="RefSeq" id="XP_020107315.1">
    <property type="nucleotide sequence ID" value="XM_020251726.1"/>
</dbReference>
<dbReference type="GO" id="GO:0003700">
    <property type="term" value="F:DNA-binding transcription factor activity"/>
    <property type="evidence" value="ECO:0007669"/>
    <property type="project" value="InterPro"/>
</dbReference>
<evidence type="ECO:0000256" key="2">
    <source>
        <dbReference type="ARBA" id="ARBA00023015"/>
    </source>
</evidence>
<gene>
    <name evidence="11" type="primary">LOC109723387</name>
    <name evidence="8" type="ORF">ACMD2_01897</name>
</gene>
<dbReference type="GeneID" id="109723387"/>
<protein>
    <submittedName>
        <fullName evidence="8 11">Protein RKD3</fullName>
    </submittedName>
</protein>
<keyword evidence="10" id="KW-1185">Reference proteome</keyword>